<dbReference type="PROSITE" id="PS51118">
    <property type="entry name" value="HTH_HXLR"/>
    <property type="match status" value="1"/>
</dbReference>
<dbReference type="EMBL" id="FNRT01000002">
    <property type="protein sequence ID" value="SED21551.1"/>
    <property type="molecule type" value="Genomic_DNA"/>
</dbReference>
<reference evidence="7" key="1">
    <citation type="submission" date="2016-10" db="EMBL/GenBank/DDBJ databases">
        <authorList>
            <person name="Varghese N."/>
            <person name="Submissions S."/>
        </authorList>
    </citation>
    <scope>NUCLEOTIDE SEQUENCE [LARGE SCALE GENOMIC DNA]</scope>
    <source>
        <strain evidence="7">DSM 22017</strain>
    </source>
</reference>
<dbReference type="STRING" id="402596.SAMN04489844_3934"/>
<sequence>MALGTDYPRQDCGIARSLELVGERWTLLILRDCFLGVRRFSDLQAHLDVSRAVLAARLDALVAAGLLARVGEGHASYELTPDALDLWPVLHGLAQWGDGQTSPGRPRRTFHHVVDDAECGVLGADGRCTTCDAAPRPADVETRPGPGADPFLRDDPVSRALRVPHRLLEPLVTR</sequence>
<feature type="domain" description="HTH hxlR-type" evidence="5">
    <location>
        <begin position="12"/>
        <end position="105"/>
    </location>
</feature>
<evidence type="ECO:0000256" key="3">
    <source>
        <dbReference type="ARBA" id="ARBA00023163"/>
    </source>
</evidence>
<dbReference type="AlphaFoldDB" id="A0A1H4YX08"/>
<dbReference type="Gene3D" id="1.10.10.10">
    <property type="entry name" value="Winged helix-like DNA-binding domain superfamily/Winged helix DNA-binding domain"/>
    <property type="match status" value="1"/>
</dbReference>
<keyword evidence="1" id="KW-0805">Transcription regulation</keyword>
<keyword evidence="7" id="KW-1185">Reference proteome</keyword>
<proteinExistence type="predicted"/>
<dbReference type="InterPro" id="IPR036388">
    <property type="entry name" value="WH-like_DNA-bd_sf"/>
</dbReference>
<gene>
    <name evidence="6" type="ORF">SAMN04489844_3934</name>
</gene>
<evidence type="ECO:0000256" key="4">
    <source>
        <dbReference type="SAM" id="MobiDB-lite"/>
    </source>
</evidence>
<evidence type="ECO:0000256" key="1">
    <source>
        <dbReference type="ARBA" id="ARBA00023015"/>
    </source>
</evidence>
<dbReference type="RefSeq" id="WP_090971300.1">
    <property type="nucleotide sequence ID" value="NZ_FNRT01000002.1"/>
</dbReference>
<dbReference type="InterPro" id="IPR002577">
    <property type="entry name" value="HTH_HxlR"/>
</dbReference>
<dbReference type="GO" id="GO:0003677">
    <property type="term" value="F:DNA binding"/>
    <property type="evidence" value="ECO:0007669"/>
    <property type="project" value="UniProtKB-KW"/>
</dbReference>
<name>A0A1H4YX08_9ACTN</name>
<keyword evidence="3" id="KW-0804">Transcription</keyword>
<protein>
    <submittedName>
        <fullName evidence="6">DNA-binding transcriptional regulator, HxlR family</fullName>
    </submittedName>
</protein>
<dbReference type="SUPFAM" id="SSF46785">
    <property type="entry name" value="Winged helix' DNA-binding domain"/>
    <property type="match status" value="1"/>
</dbReference>
<dbReference type="PANTHER" id="PTHR33204">
    <property type="entry name" value="TRANSCRIPTIONAL REGULATOR, MARR FAMILY"/>
    <property type="match status" value="1"/>
</dbReference>
<evidence type="ECO:0000259" key="5">
    <source>
        <dbReference type="PROSITE" id="PS51118"/>
    </source>
</evidence>
<evidence type="ECO:0000313" key="7">
    <source>
        <dbReference type="Proteomes" id="UP000198742"/>
    </source>
</evidence>
<feature type="region of interest" description="Disordered" evidence="4">
    <location>
        <begin position="136"/>
        <end position="155"/>
    </location>
</feature>
<dbReference type="Proteomes" id="UP000198742">
    <property type="component" value="Unassembled WGS sequence"/>
</dbReference>
<dbReference type="OrthoDB" id="9792527at2"/>
<keyword evidence="2 6" id="KW-0238">DNA-binding</keyword>
<evidence type="ECO:0000313" key="6">
    <source>
        <dbReference type="EMBL" id="SED21551.1"/>
    </source>
</evidence>
<organism evidence="6 7">
    <name type="scientific">Nocardioides exalbidus</name>
    <dbReference type="NCBI Taxonomy" id="402596"/>
    <lineage>
        <taxon>Bacteria</taxon>
        <taxon>Bacillati</taxon>
        <taxon>Actinomycetota</taxon>
        <taxon>Actinomycetes</taxon>
        <taxon>Propionibacteriales</taxon>
        <taxon>Nocardioidaceae</taxon>
        <taxon>Nocardioides</taxon>
    </lineage>
</organism>
<dbReference type="Pfam" id="PF01638">
    <property type="entry name" value="HxlR"/>
    <property type="match status" value="1"/>
</dbReference>
<dbReference type="PANTHER" id="PTHR33204:SF18">
    <property type="entry name" value="TRANSCRIPTIONAL REGULATORY PROTEIN"/>
    <property type="match status" value="1"/>
</dbReference>
<accession>A0A1H4YX08</accession>
<evidence type="ECO:0000256" key="2">
    <source>
        <dbReference type="ARBA" id="ARBA00023125"/>
    </source>
</evidence>
<dbReference type="InterPro" id="IPR036390">
    <property type="entry name" value="WH_DNA-bd_sf"/>
</dbReference>